<dbReference type="CDD" id="cd04301">
    <property type="entry name" value="NAT_SF"/>
    <property type="match status" value="1"/>
</dbReference>
<dbReference type="SUPFAM" id="SSF55729">
    <property type="entry name" value="Acyl-CoA N-acyltransferases (Nat)"/>
    <property type="match status" value="1"/>
</dbReference>
<keyword evidence="1 4" id="KW-0808">Transferase</keyword>
<dbReference type="InterPro" id="IPR050832">
    <property type="entry name" value="Bact_Acetyltransf"/>
</dbReference>
<proteinExistence type="predicted"/>
<sequence>MPFLPPKVLPVCPNAKVVSMSQRVRNPELFLAGISLRPAKIDDISAIRYVHSAATRACAAHHLGDDDVETLASAINREEYVHAVAGSDLTAAWVGGELVGTVGWKPTGAAPDVARLQMLFVWPLFAGAGIGRLLVSHAEADAHAAGYRSVRVRTTIQQAPFFKRLGYVMTAQSALRTGSGGRLPIAYLRKDEICPDFPITESAWGDAGRRYHH</sequence>
<evidence type="ECO:0000313" key="4">
    <source>
        <dbReference type="EMBL" id="RIA47552.1"/>
    </source>
</evidence>
<dbReference type="PANTHER" id="PTHR43877">
    <property type="entry name" value="AMINOALKYLPHOSPHONATE N-ACETYLTRANSFERASE-RELATED-RELATED"/>
    <property type="match status" value="1"/>
</dbReference>
<keyword evidence="2" id="KW-0012">Acyltransferase</keyword>
<dbReference type="PROSITE" id="PS51186">
    <property type="entry name" value="GNAT"/>
    <property type="match status" value="1"/>
</dbReference>
<name>A0A397PEX6_9HYPH</name>
<dbReference type="Gene3D" id="3.40.630.30">
    <property type="match status" value="1"/>
</dbReference>
<keyword evidence="5" id="KW-1185">Reference proteome</keyword>
<feature type="domain" description="N-acetyltransferase" evidence="3">
    <location>
        <begin position="34"/>
        <end position="190"/>
    </location>
</feature>
<evidence type="ECO:0000259" key="3">
    <source>
        <dbReference type="PROSITE" id="PS51186"/>
    </source>
</evidence>
<gene>
    <name evidence="4" type="ORF">BXY53_2106</name>
</gene>
<dbReference type="InterPro" id="IPR016181">
    <property type="entry name" value="Acyl_CoA_acyltransferase"/>
</dbReference>
<dbReference type="GO" id="GO:0016747">
    <property type="term" value="F:acyltransferase activity, transferring groups other than amino-acyl groups"/>
    <property type="evidence" value="ECO:0007669"/>
    <property type="project" value="InterPro"/>
</dbReference>
<accession>A0A397PEX6</accession>
<dbReference type="OrthoDB" id="9789081at2"/>
<dbReference type="Proteomes" id="UP000266273">
    <property type="component" value="Unassembled WGS sequence"/>
</dbReference>
<evidence type="ECO:0000313" key="5">
    <source>
        <dbReference type="Proteomes" id="UP000266273"/>
    </source>
</evidence>
<dbReference type="EMBL" id="QXDF01000002">
    <property type="protein sequence ID" value="RIA47552.1"/>
    <property type="molecule type" value="Genomic_DNA"/>
</dbReference>
<dbReference type="Pfam" id="PF13673">
    <property type="entry name" value="Acetyltransf_10"/>
    <property type="match status" value="1"/>
</dbReference>
<dbReference type="InterPro" id="IPR000182">
    <property type="entry name" value="GNAT_dom"/>
</dbReference>
<dbReference type="AlphaFoldDB" id="A0A397PEX6"/>
<organism evidence="4 5">
    <name type="scientific">Dichotomicrobium thermohalophilum</name>
    <dbReference type="NCBI Taxonomy" id="933063"/>
    <lineage>
        <taxon>Bacteria</taxon>
        <taxon>Pseudomonadati</taxon>
        <taxon>Pseudomonadota</taxon>
        <taxon>Alphaproteobacteria</taxon>
        <taxon>Hyphomicrobiales</taxon>
        <taxon>Hyphomicrobiaceae</taxon>
        <taxon>Dichotomicrobium</taxon>
    </lineage>
</organism>
<evidence type="ECO:0000256" key="2">
    <source>
        <dbReference type="ARBA" id="ARBA00023315"/>
    </source>
</evidence>
<evidence type="ECO:0000256" key="1">
    <source>
        <dbReference type="ARBA" id="ARBA00022679"/>
    </source>
</evidence>
<protein>
    <submittedName>
        <fullName evidence="4">GNAT family acetyltransferase</fullName>
    </submittedName>
</protein>
<comment type="caution">
    <text evidence="4">The sequence shown here is derived from an EMBL/GenBank/DDBJ whole genome shotgun (WGS) entry which is preliminary data.</text>
</comment>
<reference evidence="4 5" key="1">
    <citation type="submission" date="2018-08" db="EMBL/GenBank/DDBJ databases">
        <title>Genomic Encyclopedia of Archaeal and Bacterial Type Strains, Phase II (KMG-II): from individual species to whole genera.</title>
        <authorList>
            <person name="Goeker M."/>
        </authorList>
    </citation>
    <scope>NUCLEOTIDE SEQUENCE [LARGE SCALE GENOMIC DNA]</scope>
    <source>
        <strain evidence="4 5">DSM 5002</strain>
    </source>
</reference>